<evidence type="ECO:0000313" key="3">
    <source>
        <dbReference type="Proteomes" id="UP001203058"/>
    </source>
</evidence>
<dbReference type="EMBL" id="JAKZHW010000001">
    <property type="protein sequence ID" value="MCH8616354.1"/>
    <property type="molecule type" value="Genomic_DNA"/>
</dbReference>
<dbReference type="InterPro" id="IPR004919">
    <property type="entry name" value="GmrSD_N"/>
</dbReference>
<dbReference type="RefSeq" id="WP_241447156.1">
    <property type="nucleotide sequence ID" value="NZ_JAKZHW010000001.1"/>
</dbReference>
<organism evidence="2 3">
    <name type="scientific">Sphingomonas telluris</name>
    <dbReference type="NCBI Taxonomy" id="2907998"/>
    <lineage>
        <taxon>Bacteria</taxon>
        <taxon>Pseudomonadati</taxon>
        <taxon>Pseudomonadota</taxon>
        <taxon>Alphaproteobacteria</taxon>
        <taxon>Sphingomonadales</taxon>
        <taxon>Sphingomonadaceae</taxon>
        <taxon>Sphingomonas</taxon>
    </lineage>
</organism>
<accession>A0ABS9VPB9</accession>
<evidence type="ECO:0000313" key="2">
    <source>
        <dbReference type="EMBL" id="MCH8616354.1"/>
    </source>
</evidence>
<keyword evidence="3" id="KW-1185">Reference proteome</keyword>
<name>A0ABS9VPB9_9SPHN</name>
<dbReference type="PANTHER" id="PTHR39639">
    <property type="entry name" value="CHROMOSOME 16, WHOLE GENOME SHOTGUN SEQUENCE"/>
    <property type="match status" value="1"/>
</dbReference>
<evidence type="ECO:0000259" key="1">
    <source>
        <dbReference type="Pfam" id="PF03235"/>
    </source>
</evidence>
<dbReference type="Pfam" id="PF03235">
    <property type="entry name" value="GmrSD_N"/>
    <property type="match status" value="1"/>
</dbReference>
<gene>
    <name evidence="2" type="ORF">LZ016_09610</name>
</gene>
<reference evidence="2 3" key="1">
    <citation type="submission" date="2022-03" db="EMBL/GenBank/DDBJ databases">
        <authorList>
            <person name="Jo J.-H."/>
            <person name="Im W.-T."/>
        </authorList>
    </citation>
    <scope>NUCLEOTIDE SEQUENCE [LARGE SCALE GENOMIC DNA]</scope>
    <source>
        <strain evidence="2 3">SM33</strain>
    </source>
</reference>
<dbReference type="PANTHER" id="PTHR39639:SF1">
    <property type="entry name" value="DUF262 DOMAIN-CONTAINING PROTEIN"/>
    <property type="match status" value="1"/>
</dbReference>
<comment type="caution">
    <text evidence="2">The sequence shown here is derived from an EMBL/GenBank/DDBJ whole genome shotgun (WGS) entry which is preliminary data.</text>
</comment>
<feature type="domain" description="GmrSD restriction endonucleases N-terminal" evidence="1">
    <location>
        <begin position="53"/>
        <end position="202"/>
    </location>
</feature>
<sequence length="398" mass="45910">MEDEDLIVENLEELDDEAPADDRERSRDPDEFFAKSAFRIVYQTNNFFLPQIRDLIDKGEVLNLRPEYQRRLRWTTPQKSRLIESLLLNIPIPPIFLFESDAARYEVMDGQQRLNTVREYLSGAFSLSGLEVLQPLNGLRYTACPPRIKRALDRATLSAVVLLLESEPAGRLSLTDVRRFIFDRLNTGGTKLNPQEIRNAIYPGNFNQALIRLSRYPLFTHAFDIPEYVEADPNDYYENPRRQKNNLYSTMGDCQLVLRYFALIDDDNIRGSMKTMLDRAMSTRMGITHEQAMALEDEFRERFRFLYELFEGEPFRLLPDERGRTRVSAALYDASMVAIRMLWAQRADIAADALGVRQRMETALDDPEQLHVLTGQGNTANAVRARIGLMMKILLPTG</sequence>
<protein>
    <submittedName>
        <fullName evidence="2">DUF262 domain-containing protein</fullName>
    </submittedName>
</protein>
<proteinExistence type="predicted"/>
<dbReference type="Proteomes" id="UP001203058">
    <property type="component" value="Unassembled WGS sequence"/>
</dbReference>